<dbReference type="NCBIfam" id="TIGR00040">
    <property type="entry name" value="yfcE"/>
    <property type="match status" value="1"/>
</dbReference>
<evidence type="ECO:0000259" key="2">
    <source>
        <dbReference type="Pfam" id="PF12850"/>
    </source>
</evidence>
<dbReference type="AlphaFoldDB" id="A0A1X4HCL7"/>
<keyword evidence="1" id="KW-0479">Metal-binding</keyword>
<dbReference type="GO" id="GO:0046872">
    <property type="term" value="F:metal ion binding"/>
    <property type="evidence" value="ECO:0007669"/>
    <property type="project" value="UniProtKB-KW"/>
</dbReference>
<dbReference type="PANTHER" id="PTHR43165:SF1">
    <property type="entry name" value="PHOSPHODIESTERASE MJ0936"/>
    <property type="match status" value="1"/>
</dbReference>
<dbReference type="InterPro" id="IPR000979">
    <property type="entry name" value="Phosphodiesterase_MJ0936/Vps29"/>
</dbReference>
<dbReference type="EMBL" id="NEDJ01000001">
    <property type="protein sequence ID" value="OSP11248.1"/>
    <property type="molecule type" value="Genomic_DNA"/>
</dbReference>
<protein>
    <recommendedName>
        <fullName evidence="1">Phosphoesterase</fullName>
        <ecNumber evidence="1">3.1.4.-</ecNumber>
    </recommendedName>
</protein>
<comment type="cofactor">
    <cofactor evidence="1">
        <name>a divalent metal cation</name>
        <dbReference type="ChEBI" id="CHEBI:60240"/>
    </cofactor>
</comment>
<evidence type="ECO:0000313" key="3">
    <source>
        <dbReference type="EMBL" id="OSP11248.1"/>
    </source>
</evidence>
<comment type="similarity">
    <text evidence="1">Belongs to the metallophosphoesterase superfamily. YfcE family.</text>
</comment>
<dbReference type="Gene3D" id="3.60.21.10">
    <property type="match status" value="1"/>
</dbReference>
<gene>
    <name evidence="3" type="ORF">B9H04_00660</name>
</gene>
<dbReference type="EC" id="3.1.4.-" evidence="1"/>
<proteinExistence type="inferred from homology"/>
<dbReference type="InterPro" id="IPR029052">
    <property type="entry name" value="Metallo-depent_PP-like"/>
</dbReference>
<dbReference type="Proteomes" id="UP000193587">
    <property type="component" value="Unassembled WGS sequence"/>
</dbReference>
<organism evidence="3 4">
    <name type="scientific">Halorubrum ezzemoulense DSM 17463</name>
    <dbReference type="NCBI Taxonomy" id="1121945"/>
    <lineage>
        <taxon>Archaea</taxon>
        <taxon>Methanobacteriati</taxon>
        <taxon>Methanobacteriota</taxon>
        <taxon>Stenosarchaea group</taxon>
        <taxon>Halobacteria</taxon>
        <taxon>Halobacteriales</taxon>
        <taxon>Haloferacaceae</taxon>
        <taxon>Halorubrum</taxon>
    </lineage>
</organism>
<feature type="domain" description="Calcineurin-like phosphoesterase" evidence="2">
    <location>
        <begin position="1"/>
        <end position="161"/>
    </location>
</feature>
<dbReference type="eggNOG" id="arCOG01141">
    <property type="taxonomic scope" value="Archaea"/>
</dbReference>
<evidence type="ECO:0000256" key="1">
    <source>
        <dbReference type="RuleBase" id="RU362039"/>
    </source>
</evidence>
<dbReference type="PANTHER" id="PTHR43165">
    <property type="entry name" value="METALLOPHOSPHOESTERASE"/>
    <property type="match status" value="1"/>
</dbReference>
<dbReference type="Pfam" id="PF12850">
    <property type="entry name" value="Metallophos_2"/>
    <property type="match status" value="1"/>
</dbReference>
<sequence>MLIGIVSDTHDDSAAVEAAVSLFEREGVDAVVHCGDFVAPFSVTPFDADFAFHAVRGNNDGEWAVESTVEEFGTYHGEAAALSFGGGDGAGDAVDVAVTHGTSDLVVDALVDCGDYDYVLHGHTHAHGAEARGGTVRVNPGGLPIPVDGADDAFRVATLDTAASGVDAVTHHVLDR</sequence>
<reference evidence="3 4" key="1">
    <citation type="submission" date="2017-04" db="EMBL/GenBank/DDBJ databases">
        <title>MLSA of the genus Halorubrum.</title>
        <authorList>
            <person name="De La Haba R."/>
            <person name="Sanchez-Porro C."/>
            <person name="Infante-Dominguez C."/>
            <person name="Ventosa A."/>
        </authorList>
    </citation>
    <scope>NUCLEOTIDE SEQUENCE [LARGE SCALE GENOMIC DNA]</scope>
    <source>
        <strain evidence="3 4">DSM 17463</strain>
    </source>
</reference>
<dbReference type="GO" id="GO:0016787">
    <property type="term" value="F:hydrolase activity"/>
    <property type="evidence" value="ECO:0007669"/>
    <property type="project" value="UniProtKB-UniRule"/>
</dbReference>
<accession>A0A1X4HCL7</accession>
<name>A0A1X4HCL7_HALEZ</name>
<dbReference type="STRING" id="1121945.GCA_000421805_00953"/>
<comment type="caution">
    <text evidence="3">The sequence shown here is derived from an EMBL/GenBank/DDBJ whole genome shotgun (WGS) entry which is preliminary data.</text>
</comment>
<dbReference type="InterPro" id="IPR024654">
    <property type="entry name" value="Calcineurin-like_PHP_lpxH"/>
</dbReference>
<dbReference type="InterPro" id="IPR053193">
    <property type="entry name" value="MetalloPDE_YfcE-like"/>
</dbReference>
<evidence type="ECO:0000313" key="4">
    <source>
        <dbReference type="Proteomes" id="UP000193587"/>
    </source>
</evidence>
<dbReference type="GeneID" id="301360628"/>
<dbReference type="RefSeq" id="WP_049930454.1">
    <property type="nucleotide sequence ID" value="NZ_ATXS01000002.1"/>
</dbReference>
<dbReference type="SUPFAM" id="SSF56300">
    <property type="entry name" value="Metallo-dependent phosphatases"/>
    <property type="match status" value="1"/>
</dbReference>